<gene>
    <name evidence="1" type="ORF">POPTR_008G113950</name>
</gene>
<accession>A0A3N7GZV5</accession>
<name>A0A3N7GZV5_POPTR</name>
<organism evidence="1 2">
    <name type="scientific">Populus trichocarpa</name>
    <name type="common">Western balsam poplar</name>
    <name type="synonym">Populus balsamifera subsp. trichocarpa</name>
    <dbReference type="NCBI Taxonomy" id="3694"/>
    <lineage>
        <taxon>Eukaryota</taxon>
        <taxon>Viridiplantae</taxon>
        <taxon>Streptophyta</taxon>
        <taxon>Embryophyta</taxon>
        <taxon>Tracheophyta</taxon>
        <taxon>Spermatophyta</taxon>
        <taxon>Magnoliopsida</taxon>
        <taxon>eudicotyledons</taxon>
        <taxon>Gunneridae</taxon>
        <taxon>Pentapetalae</taxon>
        <taxon>rosids</taxon>
        <taxon>fabids</taxon>
        <taxon>Malpighiales</taxon>
        <taxon>Salicaceae</taxon>
        <taxon>Saliceae</taxon>
        <taxon>Populus</taxon>
    </lineage>
</organism>
<proteinExistence type="predicted"/>
<reference evidence="1 2" key="1">
    <citation type="journal article" date="2006" name="Science">
        <title>The genome of black cottonwood, Populus trichocarpa (Torr. &amp; Gray).</title>
        <authorList>
            <person name="Tuskan G.A."/>
            <person name="Difazio S."/>
            <person name="Jansson S."/>
            <person name="Bohlmann J."/>
            <person name="Grigoriev I."/>
            <person name="Hellsten U."/>
            <person name="Putnam N."/>
            <person name="Ralph S."/>
            <person name="Rombauts S."/>
            <person name="Salamov A."/>
            <person name="Schein J."/>
            <person name="Sterck L."/>
            <person name="Aerts A."/>
            <person name="Bhalerao R.R."/>
            <person name="Bhalerao R.P."/>
            <person name="Blaudez D."/>
            <person name="Boerjan W."/>
            <person name="Brun A."/>
            <person name="Brunner A."/>
            <person name="Busov V."/>
            <person name="Campbell M."/>
            <person name="Carlson J."/>
            <person name="Chalot M."/>
            <person name="Chapman J."/>
            <person name="Chen G.L."/>
            <person name="Cooper D."/>
            <person name="Coutinho P.M."/>
            <person name="Couturier J."/>
            <person name="Covert S."/>
            <person name="Cronk Q."/>
            <person name="Cunningham R."/>
            <person name="Davis J."/>
            <person name="Degroeve S."/>
            <person name="Dejardin A."/>
            <person name="Depamphilis C."/>
            <person name="Detter J."/>
            <person name="Dirks B."/>
            <person name="Dubchak I."/>
            <person name="Duplessis S."/>
            <person name="Ehlting J."/>
            <person name="Ellis B."/>
            <person name="Gendler K."/>
            <person name="Goodstein D."/>
            <person name="Gribskov M."/>
            <person name="Grimwood J."/>
            <person name="Groover A."/>
            <person name="Gunter L."/>
            <person name="Hamberger B."/>
            <person name="Heinze B."/>
            <person name="Helariutta Y."/>
            <person name="Henrissat B."/>
            <person name="Holligan D."/>
            <person name="Holt R."/>
            <person name="Huang W."/>
            <person name="Islam-Faridi N."/>
            <person name="Jones S."/>
            <person name="Jones-Rhoades M."/>
            <person name="Jorgensen R."/>
            <person name="Joshi C."/>
            <person name="Kangasjarvi J."/>
            <person name="Karlsson J."/>
            <person name="Kelleher C."/>
            <person name="Kirkpatrick R."/>
            <person name="Kirst M."/>
            <person name="Kohler A."/>
            <person name="Kalluri U."/>
            <person name="Larimer F."/>
            <person name="Leebens-Mack J."/>
            <person name="Leple J.C."/>
            <person name="Locascio P."/>
            <person name="Lou Y."/>
            <person name="Lucas S."/>
            <person name="Martin F."/>
            <person name="Montanini B."/>
            <person name="Napoli C."/>
            <person name="Nelson D.R."/>
            <person name="Nelson C."/>
            <person name="Nieminen K."/>
            <person name="Nilsson O."/>
            <person name="Pereda V."/>
            <person name="Peter G."/>
            <person name="Philippe R."/>
            <person name="Pilate G."/>
            <person name="Poliakov A."/>
            <person name="Razumovskaya J."/>
            <person name="Richardson P."/>
            <person name="Rinaldi C."/>
            <person name="Ritland K."/>
            <person name="Rouze P."/>
            <person name="Ryaboy D."/>
            <person name="Schmutz J."/>
            <person name="Schrader J."/>
            <person name="Segerman B."/>
            <person name="Shin H."/>
            <person name="Siddiqui A."/>
            <person name="Sterky F."/>
            <person name="Terry A."/>
            <person name="Tsai C.J."/>
            <person name="Uberbacher E."/>
            <person name="Unneberg P."/>
            <person name="Vahala J."/>
            <person name="Wall K."/>
            <person name="Wessler S."/>
            <person name="Yang G."/>
            <person name="Yin T."/>
            <person name="Douglas C."/>
            <person name="Marra M."/>
            <person name="Sandberg G."/>
            <person name="Van de Peer Y."/>
            <person name="Rokhsar D."/>
        </authorList>
    </citation>
    <scope>NUCLEOTIDE SEQUENCE [LARGE SCALE GENOMIC DNA]</scope>
    <source>
        <strain evidence="2">cv. Nisqually</strain>
    </source>
</reference>
<evidence type="ECO:0000313" key="1">
    <source>
        <dbReference type="EMBL" id="RQO94544.1"/>
    </source>
</evidence>
<dbReference type="Proteomes" id="UP000006729">
    <property type="component" value="Chromosome 8"/>
</dbReference>
<sequence>MSPIKAYVATADFYMNSGRGGGFRELGFWLVPHNNDSIRI</sequence>
<evidence type="ECO:0000313" key="2">
    <source>
        <dbReference type="Proteomes" id="UP000006729"/>
    </source>
</evidence>
<protein>
    <submittedName>
        <fullName evidence="1">Uncharacterized protein</fullName>
    </submittedName>
</protein>
<dbReference type="AlphaFoldDB" id="A0A3N7GZV5"/>
<dbReference type="EMBL" id="CM009297">
    <property type="protein sequence ID" value="RQO94544.1"/>
    <property type="molecule type" value="Genomic_DNA"/>
</dbReference>
<dbReference type="InParanoid" id="A0A3N7GZV5"/>
<keyword evidence="2" id="KW-1185">Reference proteome</keyword>